<dbReference type="InterPro" id="IPR002125">
    <property type="entry name" value="CMP_dCMP_dom"/>
</dbReference>
<dbReference type="PROSITE" id="PS51747">
    <property type="entry name" value="CYT_DCMP_DEAMINASES_2"/>
    <property type="match status" value="1"/>
</dbReference>
<dbReference type="EC" id="1.1.1.193" evidence="14"/>
<gene>
    <name evidence="17" type="primary">ribD</name>
    <name evidence="17" type="ORF">AB0I59_08555</name>
</gene>
<dbReference type="CDD" id="cd01284">
    <property type="entry name" value="Riboflavin_deaminase-reductase"/>
    <property type="match status" value="1"/>
</dbReference>
<evidence type="ECO:0000256" key="7">
    <source>
        <dbReference type="ARBA" id="ARBA00022723"/>
    </source>
</evidence>
<organism evidence="17 18">
    <name type="scientific">Microtetraspora glauca</name>
    <dbReference type="NCBI Taxonomy" id="1996"/>
    <lineage>
        <taxon>Bacteria</taxon>
        <taxon>Bacillati</taxon>
        <taxon>Actinomycetota</taxon>
        <taxon>Actinomycetes</taxon>
        <taxon>Streptosporangiales</taxon>
        <taxon>Streptosporangiaceae</taxon>
        <taxon>Microtetraspora</taxon>
    </lineage>
</organism>
<dbReference type="EC" id="3.5.4.26" evidence="14"/>
<evidence type="ECO:0000313" key="17">
    <source>
        <dbReference type="EMBL" id="MEV0968670.1"/>
    </source>
</evidence>
<keyword evidence="18" id="KW-1185">Reference proteome</keyword>
<feature type="region of interest" description="Disordered" evidence="15">
    <location>
        <begin position="1"/>
        <end position="23"/>
    </location>
</feature>
<dbReference type="SUPFAM" id="SSF53927">
    <property type="entry name" value="Cytidine deaminase-like"/>
    <property type="match status" value="1"/>
</dbReference>
<dbReference type="InterPro" id="IPR016192">
    <property type="entry name" value="APOBEC/CMP_deaminase_Zn-bd"/>
</dbReference>
<comment type="similarity">
    <text evidence="4 14">In the N-terminal section; belongs to the cytidine and deoxycytidylate deaminase family.</text>
</comment>
<dbReference type="InterPro" id="IPR002734">
    <property type="entry name" value="RibDG_C"/>
</dbReference>
<keyword evidence="14 17" id="KW-0378">Hydrolase</keyword>
<evidence type="ECO:0000256" key="14">
    <source>
        <dbReference type="PIRNR" id="PIRNR006769"/>
    </source>
</evidence>
<comment type="pathway">
    <text evidence="2 14">Cofactor biosynthesis; riboflavin biosynthesis; 5-amino-6-(D-ribitylamino)uracil from GTP: step 2/4.</text>
</comment>
<evidence type="ECO:0000256" key="3">
    <source>
        <dbReference type="ARBA" id="ARBA00004910"/>
    </source>
</evidence>
<dbReference type="InterPro" id="IPR016193">
    <property type="entry name" value="Cytidine_deaminase-like"/>
</dbReference>
<dbReference type="InterPro" id="IPR004794">
    <property type="entry name" value="Eubact_RibD"/>
</dbReference>
<proteinExistence type="inferred from homology"/>
<feature type="region of interest" description="Disordered" evidence="15">
    <location>
        <begin position="376"/>
        <end position="396"/>
    </location>
</feature>
<dbReference type="InterPro" id="IPR024072">
    <property type="entry name" value="DHFR-like_dom_sf"/>
</dbReference>
<evidence type="ECO:0000256" key="11">
    <source>
        <dbReference type="ARBA" id="ARBA00023268"/>
    </source>
</evidence>
<dbReference type="Pfam" id="PF01872">
    <property type="entry name" value="RibD_C"/>
    <property type="match status" value="1"/>
</dbReference>
<evidence type="ECO:0000313" key="18">
    <source>
        <dbReference type="Proteomes" id="UP001551675"/>
    </source>
</evidence>
<evidence type="ECO:0000256" key="6">
    <source>
        <dbReference type="ARBA" id="ARBA00022619"/>
    </source>
</evidence>
<accession>A0ABV3GAM1</accession>
<evidence type="ECO:0000256" key="2">
    <source>
        <dbReference type="ARBA" id="ARBA00004882"/>
    </source>
</evidence>
<evidence type="ECO:0000256" key="8">
    <source>
        <dbReference type="ARBA" id="ARBA00022833"/>
    </source>
</evidence>
<comment type="catalytic activity">
    <reaction evidence="13 14">
        <text>2,5-diamino-6-hydroxy-4-(5-phosphoribosylamino)-pyrimidine + H2O + H(+) = 5-amino-6-(5-phospho-D-ribosylamino)uracil + NH4(+)</text>
        <dbReference type="Rhea" id="RHEA:21868"/>
        <dbReference type="ChEBI" id="CHEBI:15377"/>
        <dbReference type="ChEBI" id="CHEBI:15378"/>
        <dbReference type="ChEBI" id="CHEBI:28938"/>
        <dbReference type="ChEBI" id="CHEBI:58453"/>
        <dbReference type="ChEBI" id="CHEBI:58614"/>
        <dbReference type="EC" id="3.5.4.26"/>
    </reaction>
</comment>
<reference evidence="17 18" key="1">
    <citation type="submission" date="2024-06" db="EMBL/GenBank/DDBJ databases">
        <title>The Natural Products Discovery Center: Release of the First 8490 Sequenced Strains for Exploring Actinobacteria Biosynthetic Diversity.</title>
        <authorList>
            <person name="Kalkreuter E."/>
            <person name="Kautsar S.A."/>
            <person name="Yang D."/>
            <person name="Bader C.D."/>
            <person name="Teijaro C.N."/>
            <person name="Fluegel L."/>
            <person name="Davis C.M."/>
            <person name="Simpson J.R."/>
            <person name="Lauterbach L."/>
            <person name="Steele A.D."/>
            <person name="Gui C."/>
            <person name="Meng S."/>
            <person name="Li G."/>
            <person name="Viehrig K."/>
            <person name="Ye F."/>
            <person name="Su P."/>
            <person name="Kiefer A.F."/>
            <person name="Nichols A."/>
            <person name="Cepeda A.J."/>
            <person name="Yan W."/>
            <person name="Fan B."/>
            <person name="Jiang Y."/>
            <person name="Adhikari A."/>
            <person name="Zheng C.-J."/>
            <person name="Schuster L."/>
            <person name="Cowan T.M."/>
            <person name="Smanski M.J."/>
            <person name="Chevrette M.G."/>
            <person name="De Carvalho L.P.S."/>
            <person name="Shen B."/>
        </authorList>
    </citation>
    <scope>NUCLEOTIDE SEQUENCE [LARGE SCALE GENOMIC DNA]</scope>
    <source>
        <strain evidence="17 18">NPDC050100</strain>
    </source>
</reference>
<name>A0ABV3GAM1_MICGL</name>
<dbReference type="PROSITE" id="PS00903">
    <property type="entry name" value="CYT_DCMP_DEAMINASES_1"/>
    <property type="match status" value="1"/>
</dbReference>
<evidence type="ECO:0000256" key="5">
    <source>
        <dbReference type="ARBA" id="ARBA00007417"/>
    </source>
</evidence>
<dbReference type="NCBIfam" id="TIGR00227">
    <property type="entry name" value="ribD_Cterm"/>
    <property type="match status" value="1"/>
</dbReference>
<keyword evidence="6 14" id="KW-0686">Riboflavin biosynthesis</keyword>
<evidence type="ECO:0000256" key="15">
    <source>
        <dbReference type="SAM" id="MobiDB-lite"/>
    </source>
</evidence>
<dbReference type="GO" id="GO:0008835">
    <property type="term" value="F:diaminohydroxyphosphoribosylaminopyrimidine deaminase activity"/>
    <property type="evidence" value="ECO:0007669"/>
    <property type="project" value="UniProtKB-EC"/>
</dbReference>
<dbReference type="SUPFAM" id="SSF53597">
    <property type="entry name" value="Dihydrofolate reductase-like"/>
    <property type="match status" value="1"/>
</dbReference>
<evidence type="ECO:0000256" key="9">
    <source>
        <dbReference type="ARBA" id="ARBA00022857"/>
    </source>
</evidence>
<keyword evidence="7 14" id="KW-0479">Metal-binding</keyword>
<dbReference type="InterPro" id="IPR011549">
    <property type="entry name" value="RibD_C"/>
</dbReference>
<dbReference type="PANTHER" id="PTHR38011">
    <property type="entry name" value="DIHYDROFOLATE REDUCTASE FAMILY PROTEIN (AFU_ORTHOLOGUE AFUA_8G06820)"/>
    <property type="match status" value="1"/>
</dbReference>
<keyword evidence="11" id="KW-0511">Multifunctional enzyme</keyword>
<comment type="similarity">
    <text evidence="5 14">In the C-terminal section; belongs to the HTP reductase family.</text>
</comment>
<keyword evidence="10 14" id="KW-0560">Oxidoreductase</keyword>
<dbReference type="Gene3D" id="3.40.140.10">
    <property type="entry name" value="Cytidine Deaminase, domain 2"/>
    <property type="match status" value="1"/>
</dbReference>
<dbReference type="EMBL" id="JBFALK010000003">
    <property type="protein sequence ID" value="MEV0968670.1"/>
    <property type="molecule type" value="Genomic_DNA"/>
</dbReference>
<comment type="pathway">
    <text evidence="3 14">Cofactor biosynthesis; riboflavin biosynthesis; 5-amino-6-(D-ribitylamino)uracil from GTP: step 3/4.</text>
</comment>
<comment type="function">
    <text evidence="1 14">Converts 2,5-diamino-6-(ribosylamino)-4(3h)-pyrimidinone 5'-phosphate into 5-amino-6-(ribosylamino)-2,4(1h,3h)-pyrimidinedione 5'-phosphate.</text>
</comment>
<dbReference type="NCBIfam" id="TIGR00326">
    <property type="entry name" value="eubact_ribD"/>
    <property type="match status" value="1"/>
</dbReference>
<evidence type="ECO:0000256" key="12">
    <source>
        <dbReference type="ARBA" id="ARBA00049861"/>
    </source>
</evidence>
<sequence>MSEQIPARADEAFPTDPADPRDVPHMRRAIALAARGLGTTSPNPVVGCVVLDAAASVVGEGFHAYAGGPHAEVVALREAGERARGGTAYVTLEPCNHTGRTGPCAEALLAAGVARVVVAVTDPNPVAAGGVTRLRERGVRVDTGVLTEEAERGNAAWLTSVRARRPYVTWKFAATLDGRSAAEDGTSKWITSPEARSDVHRLRAECDAVVAGIGTVLADDPLLTARPSGEAEPPERLPLRVVVDSDGRIPAGARVLSGPAPTLVAVASDVDVPPHLRDVVRLPRTPYGLDLRALLAELHRRQVVSVLLEGGPRLAGSFVREGLVDRVVGYLAPALLGAGAAALGPAGVATIGEIHRLEIEDVTPIGPDLRVVLRPGGRQGSGSAAASLRPAPSKEN</sequence>
<evidence type="ECO:0000256" key="10">
    <source>
        <dbReference type="ARBA" id="ARBA00023002"/>
    </source>
</evidence>
<protein>
    <recommendedName>
        <fullName evidence="14">Riboflavin biosynthesis protein RibD</fullName>
    </recommendedName>
    <domain>
        <recommendedName>
            <fullName evidence="14">Diaminohydroxyphosphoribosylaminopyrimidine deaminase</fullName>
            <shortName evidence="14">DRAP deaminase</shortName>
            <ecNumber evidence="14">3.5.4.26</ecNumber>
        </recommendedName>
        <alternativeName>
            <fullName evidence="14">Riboflavin-specific deaminase</fullName>
        </alternativeName>
    </domain>
    <domain>
        <recommendedName>
            <fullName evidence="14">5-amino-6-(5-phosphoribosylamino)uracil reductase</fullName>
            <ecNumber evidence="14">1.1.1.193</ecNumber>
        </recommendedName>
        <alternativeName>
            <fullName evidence="14">HTP reductase</fullName>
        </alternativeName>
    </domain>
</protein>
<dbReference type="Gene3D" id="3.40.430.10">
    <property type="entry name" value="Dihydrofolate Reductase, subunit A"/>
    <property type="match status" value="1"/>
</dbReference>
<feature type="domain" description="CMP/dCMP-type deaminase" evidence="16">
    <location>
        <begin position="20"/>
        <end position="142"/>
    </location>
</feature>
<evidence type="ECO:0000256" key="13">
    <source>
        <dbReference type="ARBA" id="ARBA00049886"/>
    </source>
</evidence>
<evidence type="ECO:0000259" key="16">
    <source>
        <dbReference type="PROSITE" id="PS51747"/>
    </source>
</evidence>
<dbReference type="Proteomes" id="UP001551675">
    <property type="component" value="Unassembled WGS sequence"/>
</dbReference>
<evidence type="ECO:0000256" key="1">
    <source>
        <dbReference type="ARBA" id="ARBA00002151"/>
    </source>
</evidence>
<comment type="catalytic activity">
    <reaction evidence="12 14">
        <text>5-amino-6-(5-phospho-D-ribitylamino)uracil + NADP(+) = 5-amino-6-(5-phospho-D-ribosylamino)uracil + NADPH + H(+)</text>
        <dbReference type="Rhea" id="RHEA:17845"/>
        <dbReference type="ChEBI" id="CHEBI:15378"/>
        <dbReference type="ChEBI" id="CHEBI:57783"/>
        <dbReference type="ChEBI" id="CHEBI:58349"/>
        <dbReference type="ChEBI" id="CHEBI:58421"/>
        <dbReference type="ChEBI" id="CHEBI:58453"/>
        <dbReference type="EC" id="1.1.1.193"/>
    </reaction>
</comment>
<dbReference type="PANTHER" id="PTHR38011:SF7">
    <property type="entry name" value="2,5-DIAMINO-6-RIBOSYLAMINO-4(3H)-PYRIMIDINONE 5'-PHOSPHATE REDUCTASE"/>
    <property type="match status" value="1"/>
</dbReference>
<evidence type="ECO:0000256" key="4">
    <source>
        <dbReference type="ARBA" id="ARBA00005259"/>
    </source>
</evidence>
<dbReference type="RefSeq" id="WP_358131477.1">
    <property type="nucleotide sequence ID" value="NZ_JBFALK010000003.1"/>
</dbReference>
<comment type="cofactor">
    <cofactor evidence="14">
        <name>Zn(2+)</name>
        <dbReference type="ChEBI" id="CHEBI:29105"/>
    </cofactor>
    <text evidence="14">Binds 1 zinc ion.</text>
</comment>
<dbReference type="GO" id="GO:0008703">
    <property type="term" value="F:5-amino-6-(5-phosphoribosylamino)uracil reductase activity"/>
    <property type="evidence" value="ECO:0007669"/>
    <property type="project" value="UniProtKB-EC"/>
</dbReference>
<dbReference type="Pfam" id="PF00383">
    <property type="entry name" value="dCMP_cyt_deam_1"/>
    <property type="match status" value="1"/>
</dbReference>
<keyword evidence="9 14" id="KW-0521">NADP</keyword>
<keyword evidence="8 14" id="KW-0862">Zinc</keyword>
<dbReference type="PIRSF" id="PIRSF006769">
    <property type="entry name" value="RibD"/>
    <property type="match status" value="1"/>
</dbReference>
<comment type="caution">
    <text evidence="17">The sequence shown here is derived from an EMBL/GenBank/DDBJ whole genome shotgun (WGS) entry which is preliminary data.</text>
</comment>
<dbReference type="InterPro" id="IPR050765">
    <property type="entry name" value="Riboflavin_Biosynth_HTPR"/>
</dbReference>